<evidence type="ECO:0000313" key="3">
    <source>
        <dbReference type="Proteomes" id="UP001138681"/>
    </source>
</evidence>
<dbReference type="PIRSF" id="PIRSF029171">
    <property type="entry name" value="Esterase_LipA"/>
    <property type="match status" value="1"/>
</dbReference>
<dbReference type="GO" id="GO:0004806">
    <property type="term" value="F:triacylglycerol lipase activity"/>
    <property type="evidence" value="ECO:0007669"/>
    <property type="project" value="InterPro"/>
</dbReference>
<feature type="chain" id="PRO_5040725400" evidence="1">
    <location>
        <begin position="17"/>
        <end position="420"/>
    </location>
</feature>
<comment type="caution">
    <text evidence="2">The sequence shown here is derived from an EMBL/GenBank/DDBJ whole genome shotgun (WGS) entry which is preliminary data.</text>
</comment>
<organism evidence="2 3">
    <name type="scientific">Erythrobacter crassostreae</name>
    <dbReference type="NCBI Taxonomy" id="2828328"/>
    <lineage>
        <taxon>Bacteria</taxon>
        <taxon>Pseudomonadati</taxon>
        <taxon>Pseudomonadota</taxon>
        <taxon>Alphaproteobacteria</taxon>
        <taxon>Sphingomonadales</taxon>
        <taxon>Erythrobacteraceae</taxon>
        <taxon>Erythrobacter/Porphyrobacter group</taxon>
        <taxon>Erythrobacter</taxon>
    </lineage>
</organism>
<keyword evidence="2" id="KW-0378">Hydrolase</keyword>
<dbReference type="Pfam" id="PF03583">
    <property type="entry name" value="LIP"/>
    <property type="match status" value="1"/>
</dbReference>
<keyword evidence="1" id="KW-0732">Signal</keyword>
<evidence type="ECO:0000313" key="2">
    <source>
        <dbReference type="EMBL" id="MBV7260391.1"/>
    </source>
</evidence>
<name>A0A9X1F5M8_9SPHN</name>
<dbReference type="PANTHER" id="PTHR34853">
    <property type="match status" value="1"/>
</dbReference>
<dbReference type="PROSITE" id="PS51257">
    <property type="entry name" value="PROKAR_LIPOPROTEIN"/>
    <property type="match status" value="1"/>
</dbReference>
<dbReference type="PANTHER" id="PTHR34853:SF1">
    <property type="entry name" value="LIPASE 5"/>
    <property type="match status" value="1"/>
</dbReference>
<accession>A0A9X1F5M8</accession>
<evidence type="ECO:0000256" key="1">
    <source>
        <dbReference type="SAM" id="SignalP"/>
    </source>
</evidence>
<feature type="signal peptide" evidence="1">
    <location>
        <begin position="1"/>
        <end position="16"/>
    </location>
</feature>
<reference evidence="2" key="1">
    <citation type="submission" date="2021-04" db="EMBL/GenBank/DDBJ databases">
        <authorList>
            <person name="Pira H."/>
            <person name="Risdian C."/>
            <person name="Wink J."/>
        </authorList>
    </citation>
    <scope>NUCLEOTIDE SEQUENCE</scope>
    <source>
        <strain evidence="2">WH158</strain>
    </source>
</reference>
<proteinExistence type="predicted"/>
<sequence>MKLARTVLLGLTTALAACSTMPAQNSAPAASQATVYDAATVGDSSLSAFYEYAQSLSHGPGKLLRREPLEAKQSLANAGTNLRLLYTATDGLANDGILPVSGVLYLPKGEAPEGGWPLMAWTHGTVGVADICAPSWNGRQEQDQEYLNRFLAEGYAIVASDYQGLGTKGTHPYLATRPAAYSNLDIIRAVTAGDFPISEKVALFGQSQGAGAAIATADYAAIYAPEIDIVGVVATGAPYLTPQVVQFLERLQQPDRVDPLLGYTFLAMTLVQQVDPSFVMRDYITDEAWPIANRVSDACYAEIKTLVSDAQLTRRKSFAQSPSLPLRQGFARMGYPTLGLKAPLFLGTGGLDRDTPPQMQATLARDLCAKGTKVTSVLYPELNHREVVPYSPIDSIPFVKAAFAGEDLPGNCDDLPYRAQ</sequence>
<dbReference type="InterPro" id="IPR005152">
    <property type="entry name" value="Lipase_secreted"/>
</dbReference>
<dbReference type="Proteomes" id="UP001138681">
    <property type="component" value="Unassembled WGS sequence"/>
</dbReference>
<dbReference type="GO" id="GO:0016042">
    <property type="term" value="P:lipid catabolic process"/>
    <property type="evidence" value="ECO:0007669"/>
    <property type="project" value="InterPro"/>
</dbReference>
<dbReference type="EMBL" id="JAGSPC010000006">
    <property type="protein sequence ID" value="MBV7260391.1"/>
    <property type="molecule type" value="Genomic_DNA"/>
</dbReference>
<gene>
    <name evidence="2" type="ORF">KCG46_12495</name>
</gene>
<dbReference type="RefSeq" id="WP_218405779.1">
    <property type="nucleotide sequence ID" value="NZ_JAGSPC010000006.1"/>
</dbReference>
<protein>
    <submittedName>
        <fullName evidence="2">Alpha/beta fold hydrolase</fullName>
    </submittedName>
</protein>
<keyword evidence="3" id="KW-1185">Reference proteome</keyword>
<dbReference type="AlphaFoldDB" id="A0A9X1F5M8"/>